<evidence type="ECO:0000313" key="5">
    <source>
        <dbReference type="Proteomes" id="UP000184203"/>
    </source>
</evidence>
<feature type="region of interest" description="Disordered" evidence="1">
    <location>
        <begin position="374"/>
        <end position="407"/>
    </location>
</feature>
<feature type="compositionally biased region" description="Low complexity" evidence="1">
    <location>
        <begin position="374"/>
        <end position="385"/>
    </location>
</feature>
<dbReference type="RefSeq" id="WP_007978012.1">
    <property type="nucleotide sequence ID" value="NZ_AEMG01000004.1"/>
</dbReference>
<dbReference type="AlphaFoldDB" id="E7QR09"/>
<sequence length="407" mass="43659">MTRTGTATYDVSDSTGGSTDEDDLDLKLQGGDADRIPAAGDFVLASGGSYTHQTQLTNDGSIGGESISLGVSTVTTGEGTTEPDESNTSPADGGELDDELQFRASLERDGTLLGYFFGSSTSLASYSTVATQPDQTIQLSPPLGSAPVDFVFELEYPTGSTAAYGDRLAFDLDLTLNSRVSPAGWSDVDTTRVSLQAGAGQTSDPTITTLTQQEYNSIRMQQSFIAQGRIGGHGSGVKEHRLGPTINNPKNRANKDWQNNETRPFTLTYDPRSQIVTYSNQGTNDLTYSPLDTGPYTDLLIYARAQSAATTRLSNMRLNGDSVGQDIQVTNGGSAIRVSNVSLEEGFTLEGDAIIQWSRKKPSQNKQYYRLRVGRVTSRSRSTGSNSTENSPQSLVFGTRNGPYIVR</sequence>
<proteinExistence type="predicted"/>
<dbReference type="STRING" id="797209.GCA_000376445_01342"/>
<protein>
    <submittedName>
        <fullName evidence="2">Uncharacterized protein</fullName>
    </submittedName>
</protein>
<feature type="region of interest" description="Disordered" evidence="1">
    <location>
        <begin position="73"/>
        <end position="96"/>
    </location>
</feature>
<evidence type="ECO:0000313" key="4">
    <source>
        <dbReference type="Proteomes" id="UP000003751"/>
    </source>
</evidence>
<dbReference type="OrthoDB" id="377010at2157"/>
<name>E7QR09_HALPU</name>
<accession>E7QR09</accession>
<evidence type="ECO:0000313" key="3">
    <source>
        <dbReference type="EMBL" id="SHK54293.1"/>
    </source>
</evidence>
<dbReference type="InterPro" id="IPR049671">
    <property type="entry name" value="Choice_anch_W"/>
</dbReference>
<evidence type="ECO:0000313" key="2">
    <source>
        <dbReference type="EMBL" id="EFW93423.1"/>
    </source>
</evidence>
<feature type="region of interest" description="Disordered" evidence="1">
    <location>
        <begin position="1"/>
        <end position="32"/>
    </location>
</feature>
<keyword evidence="5" id="KW-1185">Reference proteome</keyword>
<dbReference type="NCBIfam" id="NF041928">
    <property type="entry name" value="choice_anch_W"/>
    <property type="match status" value="1"/>
</dbReference>
<evidence type="ECO:0000256" key="1">
    <source>
        <dbReference type="SAM" id="MobiDB-lite"/>
    </source>
</evidence>
<reference evidence="2 4" key="1">
    <citation type="journal article" date="2014" name="ISME J.">
        <title>Trehalose/2-sulfotrehalose biosynthesis and glycine-betaine uptake are widely spread mechanisms for osmoadaptation in the Halobacteriales.</title>
        <authorList>
            <person name="Youssef N.H."/>
            <person name="Savage-Ashlock K.N."/>
            <person name="McCully A.L."/>
            <person name="Luedtke B."/>
            <person name="Shaw E.I."/>
            <person name="Hoff W.D."/>
            <person name="Elshahed M.S."/>
        </authorList>
    </citation>
    <scope>NUCLEOTIDE SEQUENCE [LARGE SCALE GENOMIC DNA]</scope>
    <source>
        <strain evidence="2 4">DX253</strain>
    </source>
</reference>
<gene>
    <name evidence="3" type="ORF">SAMN05444342_1613</name>
    <name evidence="2" type="ORF">ZOD2009_06147</name>
</gene>
<feature type="compositionally biased region" description="Polar residues" evidence="1">
    <location>
        <begin position="386"/>
        <end position="396"/>
    </location>
</feature>
<dbReference type="PATRIC" id="fig|797209.4.peg.1224"/>
<dbReference type="Proteomes" id="UP000184203">
    <property type="component" value="Unassembled WGS sequence"/>
</dbReference>
<reference evidence="3" key="3">
    <citation type="submission" date="2016-11" db="EMBL/GenBank/DDBJ databases">
        <authorList>
            <person name="Jaros S."/>
            <person name="Januszkiewicz K."/>
            <person name="Wedrychowicz H."/>
        </authorList>
    </citation>
    <scope>NUCLEOTIDE SEQUENCE [LARGE SCALE GENOMIC DNA]</scope>
    <source>
        <strain evidence="3">DX253</strain>
    </source>
</reference>
<dbReference type="EMBL" id="AEMG01000004">
    <property type="protein sequence ID" value="EFW93423.1"/>
    <property type="molecule type" value="Genomic_DNA"/>
</dbReference>
<dbReference type="Proteomes" id="UP000003751">
    <property type="component" value="Unassembled WGS sequence"/>
</dbReference>
<organism evidence="2 4">
    <name type="scientific">Haladaptatus paucihalophilus DX253</name>
    <dbReference type="NCBI Taxonomy" id="797209"/>
    <lineage>
        <taxon>Archaea</taxon>
        <taxon>Methanobacteriati</taxon>
        <taxon>Methanobacteriota</taxon>
        <taxon>Stenosarchaea group</taxon>
        <taxon>Halobacteria</taxon>
        <taxon>Halobacteriales</taxon>
        <taxon>Haladaptataceae</taxon>
        <taxon>Haladaptatus</taxon>
    </lineage>
</organism>
<reference evidence="5" key="2">
    <citation type="submission" date="2016-11" db="EMBL/GenBank/DDBJ databases">
        <authorList>
            <person name="Varghese N."/>
            <person name="Submissions S."/>
        </authorList>
    </citation>
    <scope>NUCLEOTIDE SEQUENCE [LARGE SCALE GENOMIC DNA]</scope>
    <source>
        <strain evidence="5">DX253</strain>
    </source>
</reference>
<dbReference type="EMBL" id="FRAN01000002">
    <property type="protein sequence ID" value="SHK54293.1"/>
    <property type="molecule type" value="Genomic_DNA"/>
</dbReference>